<evidence type="ECO:0000313" key="6">
    <source>
        <dbReference type="EMBL" id="SDL79869.1"/>
    </source>
</evidence>
<keyword evidence="2" id="KW-0378">Hydrolase</keyword>
<dbReference type="Proteomes" id="UP000199555">
    <property type="component" value="Unassembled WGS sequence"/>
</dbReference>
<protein>
    <recommendedName>
        <fullName evidence="4">Putative HNH nuclease YajD</fullName>
    </recommendedName>
</protein>
<evidence type="ECO:0000256" key="4">
    <source>
        <dbReference type="ARBA" id="ARBA00040194"/>
    </source>
</evidence>
<keyword evidence="6" id="KW-0255">Endonuclease</keyword>
<dbReference type="Pfam" id="PF01844">
    <property type="entry name" value="HNH"/>
    <property type="match status" value="1"/>
</dbReference>
<evidence type="ECO:0000256" key="2">
    <source>
        <dbReference type="ARBA" id="ARBA00022801"/>
    </source>
</evidence>
<feature type="domain" description="HNH nuclease" evidence="5">
    <location>
        <begin position="20"/>
        <end position="72"/>
    </location>
</feature>
<keyword evidence="7" id="KW-1185">Reference proteome</keyword>
<dbReference type="GO" id="GO:0008270">
    <property type="term" value="F:zinc ion binding"/>
    <property type="evidence" value="ECO:0007669"/>
    <property type="project" value="InterPro"/>
</dbReference>
<evidence type="ECO:0000256" key="1">
    <source>
        <dbReference type="ARBA" id="ARBA00022722"/>
    </source>
</evidence>
<dbReference type="InterPro" id="IPR003615">
    <property type="entry name" value="HNH_nuc"/>
</dbReference>
<dbReference type="STRING" id="525640.SAMN04487971_1253"/>
<dbReference type="GO" id="GO:0004519">
    <property type="term" value="F:endonuclease activity"/>
    <property type="evidence" value="ECO:0007669"/>
    <property type="project" value="UniProtKB-KW"/>
</dbReference>
<dbReference type="GO" id="GO:0016787">
    <property type="term" value="F:hydrolase activity"/>
    <property type="evidence" value="ECO:0007669"/>
    <property type="project" value="UniProtKB-KW"/>
</dbReference>
<dbReference type="GO" id="GO:0003676">
    <property type="term" value="F:nucleic acid binding"/>
    <property type="evidence" value="ECO:0007669"/>
    <property type="project" value="InterPro"/>
</dbReference>
<evidence type="ECO:0000313" key="7">
    <source>
        <dbReference type="Proteomes" id="UP000199555"/>
    </source>
</evidence>
<dbReference type="OrthoDB" id="5292295at2"/>
<name>A0A1G9N071_9RHOB</name>
<dbReference type="CDD" id="cd00085">
    <property type="entry name" value="HNHc"/>
    <property type="match status" value="1"/>
</dbReference>
<dbReference type="EMBL" id="FNGE01000025">
    <property type="protein sequence ID" value="SDL79869.1"/>
    <property type="molecule type" value="Genomic_DNA"/>
</dbReference>
<dbReference type="AlphaFoldDB" id="A0A1G9N071"/>
<keyword evidence="1" id="KW-0540">Nuclease</keyword>
<evidence type="ECO:0000259" key="5">
    <source>
        <dbReference type="SMART" id="SM00507"/>
    </source>
</evidence>
<comment type="similarity">
    <text evidence="3">Belongs to the HNH nuclease family.</text>
</comment>
<accession>A0A1G9N071</accession>
<reference evidence="7" key="1">
    <citation type="submission" date="2016-10" db="EMBL/GenBank/DDBJ databases">
        <authorList>
            <person name="Varghese N."/>
            <person name="Submissions S."/>
        </authorList>
    </citation>
    <scope>NUCLEOTIDE SEQUENCE [LARGE SCALE GENOMIC DNA]</scope>
    <source>
        <strain evidence="7">CGMCC 1.7655</strain>
    </source>
</reference>
<sequence>MAMRFDRYSRAVTRTQRWKAVRLQAKRRDGWKCVQCGAVGRLEVDHIKPVRTHPELSYTLTNLQTLCPPCHSRKTRVEVGMGEMNPAREAWKEAVADLAAKPSSKRGYHA</sequence>
<dbReference type="GO" id="GO:0005829">
    <property type="term" value="C:cytosol"/>
    <property type="evidence" value="ECO:0007669"/>
    <property type="project" value="TreeGrafter"/>
</dbReference>
<dbReference type="PANTHER" id="PTHR41286">
    <property type="entry name" value="HNH NUCLEASE YAJD-RELATED"/>
    <property type="match status" value="1"/>
</dbReference>
<dbReference type="InterPro" id="IPR002711">
    <property type="entry name" value="HNH"/>
</dbReference>
<dbReference type="PANTHER" id="PTHR41286:SF1">
    <property type="entry name" value="HNH NUCLEASE YAJD-RELATED"/>
    <property type="match status" value="1"/>
</dbReference>
<dbReference type="Gene3D" id="1.10.30.50">
    <property type="match status" value="1"/>
</dbReference>
<proteinExistence type="inferred from homology"/>
<dbReference type="SMART" id="SM00507">
    <property type="entry name" value="HNHc"/>
    <property type="match status" value="1"/>
</dbReference>
<evidence type="ECO:0000256" key="3">
    <source>
        <dbReference type="ARBA" id="ARBA00038412"/>
    </source>
</evidence>
<gene>
    <name evidence="6" type="ORF">SAMN04487971_1253</name>
</gene>
<organism evidence="6 7">
    <name type="scientific">Paracoccus chinensis</name>
    <dbReference type="NCBI Taxonomy" id="525640"/>
    <lineage>
        <taxon>Bacteria</taxon>
        <taxon>Pseudomonadati</taxon>
        <taxon>Pseudomonadota</taxon>
        <taxon>Alphaproteobacteria</taxon>
        <taxon>Rhodobacterales</taxon>
        <taxon>Paracoccaceae</taxon>
        <taxon>Paracoccus</taxon>
    </lineage>
</organism>
<dbReference type="RefSeq" id="WP_090757295.1">
    <property type="nucleotide sequence ID" value="NZ_FNGE01000025.1"/>
</dbReference>